<feature type="region of interest" description="Disordered" evidence="1">
    <location>
        <begin position="160"/>
        <end position="191"/>
    </location>
</feature>
<sequence length="540" mass="62273">MSLVRKALVPALEGSLYKVGKSLEDTQDLYRALEKGYMLQAGEYVSGDELMQDSDQPNALEELVGTAMMEQHLQPEEEVHMLLARLDPKAAERAERWEELVFIVFAKENFRQDPSAPKGHSVTSGPLTNPELRDAYCNRFDKDVGTEAAIKRYRNDKQKVYDTYPDHPRNIVYAPKQNKPKRHRPGKVSSLFSGNEEFFDSPGADMGNTHTGAEKFTEREKTKTDMAKATHNVGSHLMSLEERDKIEAGDLCQYLESSWTIPEHEHQPWVRIMLADSCERFIGACSIRAEDLKSSLTYVEYRQHTNVRELWLTGVARTTLQRYVQCVSPLRLSKLPQCDITLKPKGSDPSAAVASCKRLVWNFEATFDIYELATQLRDCHVRNLVMDHWREQLQVNHTYEVGLTQMQLLYDRLSMDDPALQFWTQALQDLLPTDETKMDIDFVDSPSCTAFLVANRRISETDEQFHYKYHRCRLSDHKDGMCDHFKYTYGKHNEASYSCDHFSQIARRLLLSEGWQETDLRVHIAEMELELDLFSMCSSL</sequence>
<gene>
    <name evidence="2" type="ORF">PMIN01_07787</name>
</gene>
<dbReference type="OrthoDB" id="3799546at2759"/>
<feature type="compositionally biased region" description="Basic and acidic residues" evidence="1">
    <location>
        <begin position="160"/>
        <end position="169"/>
    </location>
</feature>
<dbReference type="EMBL" id="WJXW01000007">
    <property type="protein sequence ID" value="KAF9734884.1"/>
    <property type="molecule type" value="Genomic_DNA"/>
</dbReference>
<accession>A0A9P6GIP5</accession>
<evidence type="ECO:0000256" key="1">
    <source>
        <dbReference type="SAM" id="MobiDB-lite"/>
    </source>
</evidence>
<dbReference type="AlphaFoldDB" id="A0A9P6GIP5"/>
<comment type="caution">
    <text evidence="2">The sequence shown here is derived from an EMBL/GenBank/DDBJ whole genome shotgun (WGS) entry which is preliminary data.</text>
</comment>
<proteinExistence type="predicted"/>
<name>A0A9P6GIP5_9PLEO</name>
<evidence type="ECO:0000313" key="3">
    <source>
        <dbReference type="Proteomes" id="UP000756921"/>
    </source>
</evidence>
<reference evidence="2" key="1">
    <citation type="journal article" date="2020" name="Mol. Plant Microbe Interact.">
        <title>Genome Sequence of the Biocontrol Agent Coniothyrium minitans strain Conio (IMI 134523).</title>
        <authorList>
            <person name="Patel D."/>
            <person name="Shittu T.A."/>
            <person name="Baroncelli R."/>
            <person name="Muthumeenakshi S."/>
            <person name="Osborne T.H."/>
            <person name="Janganan T.K."/>
            <person name="Sreenivasaprasad S."/>
        </authorList>
    </citation>
    <scope>NUCLEOTIDE SEQUENCE</scope>
    <source>
        <strain evidence="2">Conio</strain>
    </source>
</reference>
<dbReference type="Proteomes" id="UP000756921">
    <property type="component" value="Unassembled WGS sequence"/>
</dbReference>
<keyword evidence="3" id="KW-1185">Reference proteome</keyword>
<protein>
    <submittedName>
        <fullName evidence="2">Uncharacterized protein</fullName>
    </submittedName>
</protein>
<evidence type="ECO:0000313" key="2">
    <source>
        <dbReference type="EMBL" id="KAF9734884.1"/>
    </source>
</evidence>
<organism evidence="2 3">
    <name type="scientific">Paraphaeosphaeria minitans</name>
    <dbReference type="NCBI Taxonomy" id="565426"/>
    <lineage>
        <taxon>Eukaryota</taxon>
        <taxon>Fungi</taxon>
        <taxon>Dikarya</taxon>
        <taxon>Ascomycota</taxon>
        <taxon>Pezizomycotina</taxon>
        <taxon>Dothideomycetes</taxon>
        <taxon>Pleosporomycetidae</taxon>
        <taxon>Pleosporales</taxon>
        <taxon>Massarineae</taxon>
        <taxon>Didymosphaeriaceae</taxon>
        <taxon>Paraphaeosphaeria</taxon>
    </lineage>
</organism>